<dbReference type="Proteomes" id="UP000033166">
    <property type="component" value="Chromosome I"/>
</dbReference>
<evidence type="ECO:0000256" key="1">
    <source>
        <dbReference type="SAM" id="Phobius"/>
    </source>
</evidence>
<keyword evidence="1" id="KW-0812">Transmembrane</keyword>
<feature type="transmembrane region" description="Helical" evidence="1">
    <location>
        <begin position="86"/>
        <end position="104"/>
    </location>
</feature>
<keyword evidence="1" id="KW-1133">Transmembrane helix</keyword>
<feature type="transmembrane region" description="Helical" evidence="1">
    <location>
        <begin position="63"/>
        <end position="80"/>
    </location>
</feature>
<dbReference type="HOGENOM" id="CLU_1935374_0_0_9"/>
<proteinExistence type="predicted"/>
<accession>A0A0D6DVZ6</accession>
<dbReference type="KEGG" id="lpk:LACPI_0445"/>
<dbReference type="AlphaFoldDB" id="A0A0D6DVZ6"/>
<dbReference type="RefSeq" id="WP_047914903.1">
    <property type="nucleotide sequence ID" value="NZ_LN774769.1"/>
</dbReference>
<feature type="transmembrane region" description="Helical" evidence="1">
    <location>
        <begin position="33"/>
        <end position="56"/>
    </location>
</feature>
<dbReference type="EMBL" id="LN774769">
    <property type="protein sequence ID" value="CEN27645.1"/>
    <property type="molecule type" value="Genomic_DNA"/>
</dbReference>
<dbReference type="STRING" id="1364.LP2241_20089"/>
<reference evidence="3" key="1">
    <citation type="submission" date="2015-01" db="EMBL/GenBank/DDBJ databases">
        <authorList>
            <person name="Andreevskaya M."/>
        </authorList>
    </citation>
    <scope>NUCLEOTIDE SEQUENCE [LARGE SCALE GENOMIC DNA]</scope>
    <source>
        <strain evidence="3">MKFS47</strain>
    </source>
</reference>
<keyword evidence="1" id="KW-0472">Membrane</keyword>
<sequence>MKNKLILFFATFSMATTMILVVNILGGTSLTNFIVLEVMAVCAISTLFCTLFLTYVQTDLKNYLAVVGVVLIVSLGSYIFNWQLSLVGLLLSAGVTLVLIFISYELDKQAAKEMNQLLKSLKADDDNKET</sequence>
<evidence type="ECO:0000313" key="3">
    <source>
        <dbReference type="Proteomes" id="UP000033166"/>
    </source>
</evidence>
<name>A0A0D6DVZ6_9LACT</name>
<evidence type="ECO:0000313" key="2">
    <source>
        <dbReference type="EMBL" id="CEN27645.1"/>
    </source>
</evidence>
<protein>
    <submittedName>
        <fullName evidence="2">Uncharacterized protein</fullName>
    </submittedName>
</protein>
<feature type="transmembrane region" description="Helical" evidence="1">
    <location>
        <begin position="7"/>
        <end position="27"/>
    </location>
</feature>
<gene>
    <name evidence="2" type="ORF">LACPI_0445</name>
</gene>
<organism evidence="2 3">
    <name type="scientific">Pseudolactococcus piscium MKFS47</name>
    <dbReference type="NCBI Taxonomy" id="297352"/>
    <lineage>
        <taxon>Bacteria</taxon>
        <taxon>Bacillati</taxon>
        <taxon>Bacillota</taxon>
        <taxon>Bacilli</taxon>
        <taxon>Lactobacillales</taxon>
        <taxon>Streptococcaceae</taxon>
        <taxon>Pseudolactococcus</taxon>
    </lineage>
</organism>